<dbReference type="InterPro" id="IPR055297">
    <property type="entry name" value="NEBU/NEBL"/>
</dbReference>
<evidence type="ECO:0000256" key="2">
    <source>
        <dbReference type="ARBA" id="ARBA00023203"/>
    </source>
</evidence>
<accession>A0A8J1LDP7</accession>
<dbReference type="OrthoDB" id="9295290at2759"/>
<dbReference type="PANTHER" id="PTHR11039:SF39">
    <property type="entry name" value="NEBULIN-RELATED-ANCHORING PROTEIN"/>
    <property type="match status" value="1"/>
</dbReference>
<keyword evidence="2" id="KW-0009">Actin-binding</keyword>
<gene>
    <name evidence="4" type="primary">LOC121396343</name>
</gene>
<dbReference type="GeneID" id="121396343"/>
<name>A0A8J1LDP7_XENLA</name>
<dbReference type="InterPro" id="IPR013998">
    <property type="entry name" value="Nebulin-like"/>
</dbReference>
<dbReference type="GO" id="GO:0051015">
    <property type="term" value="F:actin filament binding"/>
    <property type="evidence" value="ECO:0007669"/>
    <property type="project" value="InterPro"/>
</dbReference>
<dbReference type="CTD" id="121396343"/>
<dbReference type="PROSITE" id="PS51216">
    <property type="entry name" value="NEBULIN"/>
    <property type="match status" value="4"/>
</dbReference>
<dbReference type="RefSeq" id="XP_041427114.1">
    <property type="nucleotide sequence ID" value="XM_041571180.1"/>
</dbReference>
<dbReference type="SMART" id="SM00227">
    <property type="entry name" value="NEBU"/>
    <property type="match status" value="5"/>
</dbReference>
<dbReference type="KEGG" id="xla:121396343"/>
<proteinExistence type="predicted"/>
<keyword evidence="3" id="KW-1185">Reference proteome</keyword>
<dbReference type="Pfam" id="PF00880">
    <property type="entry name" value="Nebulin"/>
    <property type="match status" value="3"/>
</dbReference>
<dbReference type="GO" id="GO:0030018">
    <property type="term" value="C:Z disc"/>
    <property type="evidence" value="ECO:0007669"/>
    <property type="project" value="InterPro"/>
</dbReference>
<evidence type="ECO:0000313" key="3">
    <source>
        <dbReference type="Proteomes" id="UP000186698"/>
    </source>
</evidence>
<evidence type="ECO:0000313" key="4">
    <source>
        <dbReference type="RefSeq" id="XP_041427114.1"/>
    </source>
</evidence>
<organism evidence="3 4">
    <name type="scientific">Xenopus laevis</name>
    <name type="common">African clawed frog</name>
    <dbReference type="NCBI Taxonomy" id="8355"/>
    <lineage>
        <taxon>Eukaryota</taxon>
        <taxon>Metazoa</taxon>
        <taxon>Chordata</taxon>
        <taxon>Craniata</taxon>
        <taxon>Vertebrata</taxon>
        <taxon>Euteleostomi</taxon>
        <taxon>Amphibia</taxon>
        <taxon>Batrachia</taxon>
        <taxon>Anura</taxon>
        <taxon>Pipoidea</taxon>
        <taxon>Pipidae</taxon>
        <taxon>Xenopodinae</taxon>
        <taxon>Xenopus</taxon>
        <taxon>Xenopus</taxon>
    </lineage>
</organism>
<sequence>MITPGYQMTKRANELASDIKYHQRYEKEMKGKVSQTAVTDATCAKQNADQLGRDYTEEYGEYRGKGSFPAMITPAFLNAKKANELVSDIKYKKDLSKLKGAAHYHSLASEDNLTLKRAQNVNKLVSEVEYKKDLEHSKGHSINYCETPQFQNVSKISQYTSDLKYKEKYKNQMKGHYEGVGMDRRTLHAIKAGSLASDIKYKSDLNWMKGVGWTPPGYYKVELARRAAEQTNAEGTESERVSVSPYSMVSVKLLS</sequence>
<evidence type="ECO:0000256" key="1">
    <source>
        <dbReference type="ARBA" id="ARBA00022737"/>
    </source>
</evidence>
<dbReference type="PANTHER" id="PTHR11039">
    <property type="entry name" value="NEBULIN"/>
    <property type="match status" value="1"/>
</dbReference>
<protein>
    <submittedName>
        <fullName evidence="4">Nebulin-related-anchoring protein-like</fullName>
    </submittedName>
</protein>
<keyword evidence="1" id="KW-0677">Repeat</keyword>
<dbReference type="PRINTS" id="PR00510">
    <property type="entry name" value="NEBULIN"/>
</dbReference>
<dbReference type="AlphaFoldDB" id="A0A8J1LDP7"/>
<reference evidence="4" key="1">
    <citation type="submission" date="2025-08" db="UniProtKB">
        <authorList>
            <consortium name="RefSeq"/>
        </authorList>
    </citation>
    <scope>IDENTIFICATION</scope>
    <source>
        <strain evidence="4">J_2021</strain>
        <tissue evidence="4">Erythrocytes</tissue>
    </source>
</reference>
<dbReference type="InterPro" id="IPR000900">
    <property type="entry name" value="Nebulin_repeat"/>
</dbReference>
<dbReference type="Proteomes" id="UP000186698">
    <property type="component" value="Chromosome 7S"/>
</dbReference>
<dbReference type="GO" id="GO:0071691">
    <property type="term" value="P:cardiac muscle thin filament assembly"/>
    <property type="evidence" value="ECO:0007669"/>
    <property type="project" value="TreeGrafter"/>
</dbReference>